<dbReference type="InterPro" id="IPR004467">
    <property type="entry name" value="Or_phspho_trans_dom"/>
</dbReference>
<feature type="binding site" description="in other chain" evidence="6">
    <location>
        <position position="96"/>
    </location>
    <ligand>
        <name>5-phospho-alpha-D-ribose 1-diphosphate</name>
        <dbReference type="ChEBI" id="CHEBI:58017"/>
        <note>ligand shared between dimeric partners</note>
    </ligand>
</feature>
<gene>
    <name evidence="6" type="primary">pyrE</name>
    <name evidence="9" type="ORF">A2Z21_10655</name>
</gene>
<evidence type="ECO:0000256" key="1">
    <source>
        <dbReference type="ARBA" id="ARBA00004889"/>
    </source>
</evidence>
<evidence type="ECO:0000256" key="7">
    <source>
        <dbReference type="SAM" id="MobiDB-lite"/>
    </source>
</evidence>
<evidence type="ECO:0000256" key="4">
    <source>
        <dbReference type="ARBA" id="ARBA00022679"/>
    </source>
</evidence>
<dbReference type="GO" id="GO:0019856">
    <property type="term" value="P:pyrimidine nucleobase biosynthetic process"/>
    <property type="evidence" value="ECO:0007669"/>
    <property type="project" value="TreeGrafter"/>
</dbReference>
<feature type="binding site" evidence="6">
    <location>
        <position position="125"/>
    </location>
    <ligand>
        <name>orotate</name>
        <dbReference type="ChEBI" id="CHEBI:30839"/>
    </ligand>
</feature>
<comment type="similarity">
    <text evidence="6">Belongs to the purine/pyrimidine phosphoribosyltransferase family. PyrE subfamily.</text>
</comment>
<proteinExistence type="inferred from homology"/>
<name>A0A1F5UQ96_FRAXR</name>
<comment type="function">
    <text evidence="6">Catalyzes the transfer of a ribosyl phosphate group from 5-phosphoribose 1-diphosphate to orotate, leading to the formation of orotidine monophosphate (OMP).</text>
</comment>
<comment type="pathway">
    <text evidence="1 6">Pyrimidine metabolism; UMP biosynthesis via de novo pathway; UMP from orotate: step 1/2.</text>
</comment>
<feature type="domain" description="Phosphoribosyltransferase" evidence="8">
    <location>
        <begin position="48"/>
        <end position="149"/>
    </location>
</feature>
<comment type="catalytic activity">
    <reaction evidence="6">
        <text>orotidine 5'-phosphate + diphosphate = orotate + 5-phospho-alpha-D-ribose 1-diphosphate</text>
        <dbReference type="Rhea" id="RHEA:10380"/>
        <dbReference type="ChEBI" id="CHEBI:30839"/>
        <dbReference type="ChEBI" id="CHEBI:33019"/>
        <dbReference type="ChEBI" id="CHEBI:57538"/>
        <dbReference type="ChEBI" id="CHEBI:58017"/>
        <dbReference type="EC" id="2.4.2.10"/>
    </reaction>
</comment>
<protein>
    <recommendedName>
        <fullName evidence="2 6">Orotate phosphoribosyltransferase</fullName>
        <shortName evidence="6">OPRT</shortName>
        <shortName evidence="6">OPRTase</shortName>
        <ecNumber evidence="2 6">2.4.2.10</ecNumber>
    </recommendedName>
</protein>
<dbReference type="SUPFAM" id="SSF53271">
    <property type="entry name" value="PRTase-like"/>
    <property type="match status" value="1"/>
</dbReference>
<dbReference type="InterPro" id="IPR000836">
    <property type="entry name" value="PRTase_dom"/>
</dbReference>
<comment type="subunit">
    <text evidence="6">Homodimer.</text>
</comment>
<feature type="compositionally biased region" description="Basic residues" evidence="7">
    <location>
        <begin position="228"/>
        <end position="238"/>
    </location>
</feature>
<comment type="caution">
    <text evidence="6">Lacks conserved residue(s) required for the propagation of feature annotation.</text>
</comment>
<comment type="cofactor">
    <cofactor evidence="6">
        <name>Mg(2+)</name>
        <dbReference type="ChEBI" id="CHEBI:18420"/>
    </cofactor>
</comment>
<feature type="binding site" evidence="6">
    <location>
        <position position="95"/>
    </location>
    <ligand>
        <name>5-phospho-alpha-D-ribose 1-diphosphate</name>
        <dbReference type="ChEBI" id="CHEBI:58017"/>
        <note>ligand shared between dimeric partners</note>
    </ligand>
</feature>
<dbReference type="STRING" id="1817864.A2Z21_10655"/>
<dbReference type="AlphaFoldDB" id="A0A1F5UQ96"/>
<feature type="region of interest" description="Disordered" evidence="7">
    <location>
        <begin position="211"/>
        <end position="238"/>
    </location>
</feature>
<evidence type="ECO:0000256" key="6">
    <source>
        <dbReference type="HAMAP-Rule" id="MF_01208"/>
    </source>
</evidence>
<evidence type="ECO:0000256" key="5">
    <source>
        <dbReference type="ARBA" id="ARBA00022975"/>
    </source>
</evidence>
<evidence type="ECO:0000259" key="8">
    <source>
        <dbReference type="Pfam" id="PF00156"/>
    </source>
</evidence>
<accession>A0A1F5UQ96</accession>
<evidence type="ECO:0000313" key="9">
    <source>
        <dbReference type="EMBL" id="OGF53317.1"/>
    </source>
</evidence>
<dbReference type="Gene3D" id="3.40.50.2020">
    <property type="match status" value="1"/>
</dbReference>
<evidence type="ECO:0000256" key="3">
    <source>
        <dbReference type="ARBA" id="ARBA00022676"/>
    </source>
</evidence>
<reference evidence="9 10" key="1">
    <citation type="journal article" date="2016" name="Nat. Commun.">
        <title>Thousands of microbial genomes shed light on interconnected biogeochemical processes in an aquifer system.</title>
        <authorList>
            <person name="Anantharaman K."/>
            <person name="Brown C.T."/>
            <person name="Hug L.A."/>
            <person name="Sharon I."/>
            <person name="Castelle C.J."/>
            <person name="Probst A.J."/>
            <person name="Thomas B.C."/>
            <person name="Singh A."/>
            <person name="Wilkins M.J."/>
            <person name="Karaoz U."/>
            <person name="Brodie E.L."/>
            <person name="Williams K.H."/>
            <person name="Hubbard S.S."/>
            <person name="Banfield J.F."/>
        </authorList>
    </citation>
    <scope>NUCLEOTIDE SEQUENCE [LARGE SCALE GENOMIC DNA]</scope>
    <source>
        <strain evidence="10">RBG_16_55_9</strain>
    </source>
</reference>
<comment type="caution">
    <text evidence="9">The sequence shown here is derived from an EMBL/GenBank/DDBJ whole genome shotgun (WGS) entry which is preliminary data.</text>
</comment>
<keyword evidence="3 6" id="KW-0328">Glycosyltransferase</keyword>
<dbReference type="NCBIfam" id="TIGR00336">
    <property type="entry name" value="pyrE"/>
    <property type="match status" value="1"/>
</dbReference>
<keyword evidence="5 6" id="KW-0665">Pyrimidine biosynthesis</keyword>
<keyword evidence="4 6" id="KW-0808">Transferase</keyword>
<evidence type="ECO:0000256" key="2">
    <source>
        <dbReference type="ARBA" id="ARBA00011971"/>
    </source>
</evidence>
<dbReference type="CDD" id="cd06223">
    <property type="entry name" value="PRTases_typeI"/>
    <property type="match status" value="1"/>
</dbReference>
<dbReference type="Pfam" id="PF00156">
    <property type="entry name" value="Pribosyltran"/>
    <property type="match status" value="1"/>
</dbReference>
<keyword evidence="6" id="KW-0460">Magnesium</keyword>
<feature type="binding site" evidence="6">
    <location>
        <position position="99"/>
    </location>
    <ligand>
        <name>5-phospho-alpha-D-ribose 1-diphosphate</name>
        <dbReference type="ChEBI" id="CHEBI:58017"/>
        <note>ligand shared between dimeric partners</note>
    </ligand>
</feature>
<dbReference type="EC" id="2.4.2.10" evidence="2 6"/>
<dbReference type="HAMAP" id="MF_01208">
    <property type="entry name" value="PyrE"/>
    <property type="match status" value="1"/>
</dbReference>
<sequence>MKEIARALIETQSVLIRPEEPFQLRSGRLSPIYVDCRRLISFPASRSAITQAFAEIAGKEIGRNAVDVVAGGETAGIPFAAFLAVELGKPMIYVRKAPKGYGKGAQIEGVLETGQRVLLVEDLVTDGGSKLVFQRGIETAGGIIKHCLCVFEYYSERAGLREARDRLKKHGIQLHSLTHWDELLELLRAEGRLTLEQHEQILTFLRDPEEYTRQRSFGEPGTTPTRPVPKRKQSSPDS</sequence>
<feature type="binding site" description="in other chain" evidence="6">
    <location>
        <begin position="121"/>
        <end position="129"/>
    </location>
    <ligand>
        <name>5-phospho-alpha-D-ribose 1-diphosphate</name>
        <dbReference type="ChEBI" id="CHEBI:58017"/>
        <note>ligand shared between dimeric partners</note>
    </ligand>
</feature>
<dbReference type="GO" id="GO:0044205">
    <property type="term" value="P:'de novo' UMP biosynthetic process"/>
    <property type="evidence" value="ECO:0007669"/>
    <property type="project" value="UniProtKB-UniRule"/>
</dbReference>
<dbReference type="GO" id="GO:0004588">
    <property type="term" value="F:orotate phosphoribosyltransferase activity"/>
    <property type="evidence" value="ECO:0007669"/>
    <property type="project" value="UniProtKB-UniRule"/>
</dbReference>
<feature type="binding site" description="in other chain" evidence="6">
    <location>
        <position position="25"/>
    </location>
    <ligand>
        <name>5-phospho-alpha-D-ribose 1-diphosphate</name>
        <dbReference type="ChEBI" id="CHEBI:58017"/>
        <note>ligand shared between dimeric partners</note>
    </ligand>
</feature>
<dbReference type="PANTHER" id="PTHR19278">
    <property type="entry name" value="OROTATE PHOSPHORIBOSYLTRANSFERASE"/>
    <property type="match status" value="1"/>
</dbReference>
<dbReference type="UniPathway" id="UPA00070">
    <property type="reaction ID" value="UER00119"/>
</dbReference>
<dbReference type="Proteomes" id="UP000179157">
    <property type="component" value="Unassembled WGS sequence"/>
</dbReference>
<dbReference type="PANTHER" id="PTHR19278:SF9">
    <property type="entry name" value="URIDINE 5'-MONOPHOSPHATE SYNTHASE"/>
    <property type="match status" value="1"/>
</dbReference>
<organism evidence="9 10">
    <name type="scientific">Fraserbacteria sp. (strain RBG_16_55_9)</name>
    <dbReference type="NCBI Taxonomy" id="1817864"/>
    <lineage>
        <taxon>Bacteria</taxon>
        <taxon>Candidatus Fraseribacteriota</taxon>
    </lineage>
</organism>
<dbReference type="GO" id="GO:0000287">
    <property type="term" value="F:magnesium ion binding"/>
    <property type="evidence" value="ECO:0007669"/>
    <property type="project" value="UniProtKB-UniRule"/>
</dbReference>
<dbReference type="InterPro" id="IPR023031">
    <property type="entry name" value="OPRT"/>
</dbReference>
<dbReference type="EMBL" id="MFGX01000106">
    <property type="protein sequence ID" value="OGF53317.1"/>
    <property type="molecule type" value="Genomic_DNA"/>
</dbReference>
<dbReference type="InterPro" id="IPR029057">
    <property type="entry name" value="PRTase-like"/>
</dbReference>
<evidence type="ECO:0000313" key="10">
    <source>
        <dbReference type="Proteomes" id="UP000179157"/>
    </source>
</evidence>